<dbReference type="EMBL" id="DXBO01000133">
    <property type="protein sequence ID" value="HIZ48859.1"/>
    <property type="molecule type" value="Genomic_DNA"/>
</dbReference>
<proteinExistence type="predicted"/>
<name>A0A9D2F3D4_9FIRM</name>
<accession>A0A9D2F3D4</accession>
<feature type="compositionally biased region" description="Pro residues" evidence="1">
    <location>
        <begin position="157"/>
        <end position="171"/>
    </location>
</feature>
<evidence type="ECO:0000313" key="2">
    <source>
        <dbReference type="EMBL" id="HIZ48859.1"/>
    </source>
</evidence>
<reference evidence="2" key="1">
    <citation type="journal article" date="2021" name="PeerJ">
        <title>Extensive microbial diversity within the chicken gut microbiome revealed by metagenomics and culture.</title>
        <authorList>
            <person name="Gilroy R."/>
            <person name="Ravi A."/>
            <person name="Getino M."/>
            <person name="Pursley I."/>
            <person name="Horton D.L."/>
            <person name="Alikhan N.F."/>
            <person name="Baker D."/>
            <person name="Gharbi K."/>
            <person name="Hall N."/>
            <person name="Watson M."/>
            <person name="Adriaenssens E.M."/>
            <person name="Foster-Nyarko E."/>
            <person name="Jarju S."/>
            <person name="Secka A."/>
            <person name="Antonio M."/>
            <person name="Oren A."/>
            <person name="Chaudhuri R.R."/>
            <person name="La Ragione R."/>
            <person name="Hildebrand F."/>
            <person name="Pallen M.J."/>
        </authorList>
    </citation>
    <scope>NUCLEOTIDE SEQUENCE</scope>
    <source>
        <strain evidence="2">3436</strain>
    </source>
</reference>
<feature type="compositionally biased region" description="Low complexity" evidence="1">
    <location>
        <begin position="172"/>
        <end position="191"/>
    </location>
</feature>
<evidence type="ECO:0000256" key="1">
    <source>
        <dbReference type="SAM" id="MobiDB-lite"/>
    </source>
</evidence>
<sequence length="268" mass="28422">MNAIRTPMYDENAAVAALNHVEGFDPRQYMRATSTEEGQGLYLDVKYRKLWFRLAHPLGKIKKIFHALNAEVAICEARVYLNKDDPEEQYVGSGTAQRFFKAGDKFGESYVESAETAAVGRALAEAGFGSQFSDCDVTEPEDATLADAPVAAAPAPGVGPTPAAAPAPAPTAPTARRSPAPAPAPAAATPPVQEPALAPGMSFEQAYAAMTLDKAKAVMIDCGCYRGQTLGQLALTKPGSLHWYVDSYKGSNNLLRAAAKYLLDRAAA</sequence>
<dbReference type="Proteomes" id="UP000824031">
    <property type="component" value="Unassembled WGS sequence"/>
</dbReference>
<reference evidence="2" key="2">
    <citation type="submission" date="2021-04" db="EMBL/GenBank/DDBJ databases">
        <authorList>
            <person name="Gilroy R."/>
        </authorList>
    </citation>
    <scope>NUCLEOTIDE SEQUENCE</scope>
    <source>
        <strain evidence="2">3436</strain>
    </source>
</reference>
<feature type="region of interest" description="Disordered" evidence="1">
    <location>
        <begin position="151"/>
        <end position="195"/>
    </location>
</feature>
<comment type="caution">
    <text evidence="2">The sequence shown here is derived from an EMBL/GenBank/DDBJ whole genome shotgun (WGS) entry which is preliminary data.</text>
</comment>
<evidence type="ECO:0000313" key="3">
    <source>
        <dbReference type="Proteomes" id="UP000824031"/>
    </source>
</evidence>
<dbReference type="AlphaFoldDB" id="A0A9D2F3D4"/>
<protein>
    <submittedName>
        <fullName evidence="2">Uncharacterized protein</fullName>
    </submittedName>
</protein>
<organism evidence="2 3">
    <name type="scientific">Candidatus Gemmiger excrementavium</name>
    <dbReference type="NCBI Taxonomy" id="2838608"/>
    <lineage>
        <taxon>Bacteria</taxon>
        <taxon>Bacillati</taxon>
        <taxon>Bacillota</taxon>
        <taxon>Clostridia</taxon>
        <taxon>Eubacteriales</taxon>
        <taxon>Gemmiger</taxon>
    </lineage>
</organism>
<gene>
    <name evidence="2" type="ORF">H9810_09080</name>
</gene>